<sequence>MFRARALLTQRDSCHGLLAYVRTQQPASLDIPLHPLLPSSSASYDQAIELHGLAGSGKTHLLYNLTIEAILAGDAVIVFDTDLKWDNARLLELLHARMSDQSTEDTTSGPFSVFGEQTCLELLDSVYMYQPASLAAFLNDAEDVLELCMRAVPDKSVRYILVDSFSAFHWQFVAVRKPSIVDVFSRLHKSAEEIAALLVYTTWDLGFPYIALPHSVRLTVSKKYVLQFTQGLAQAQETKEHRMEVIKRGISYVSGEASSERITFSITPEQCTFGKHK</sequence>
<dbReference type="GO" id="GO:0042148">
    <property type="term" value="P:DNA strand invasion"/>
    <property type="evidence" value="ECO:0007669"/>
    <property type="project" value="TreeGrafter"/>
</dbReference>
<dbReference type="VEuPathDB" id="FungiDB:TAPDE_004441"/>
<dbReference type="PANTHER" id="PTHR46644:SF2">
    <property type="entry name" value="DNA REPAIR PROTEIN XRCC2"/>
    <property type="match status" value="1"/>
</dbReference>
<comment type="caution">
    <text evidence="1">The sequence shown here is derived from an EMBL/GenBank/DDBJ whole genome shotgun (WGS) entry which is preliminary data.</text>
</comment>
<keyword evidence="2" id="KW-1185">Reference proteome</keyword>
<dbReference type="GO" id="GO:0033063">
    <property type="term" value="C:Rad51B-Rad51C-Rad51D-XRCC2 complex"/>
    <property type="evidence" value="ECO:0007669"/>
    <property type="project" value="InterPro"/>
</dbReference>
<dbReference type="GO" id="GO:0000400">
    <property type="term" value="F:four-way junction DNA binding"/>
    <property type="evidence" value="ECO:0007669"/>
    <property type="project" value="TreeGrafter"/>
</dbReference>
<organism evidence="1 2">
    <name type="scientific">Taphrina deformans (strain PYCC 5710 / ATCC 11124 / CBS 356.35 / IMI 108563 / JCM 9778 / NBRC 8474)</name>
    <name type="common">Peach leaf curl fungus</name>
    <name type="synonym">Lalaria deformans</name>
    <dbReference type="NCBI Taxonomy" id="1097556"/>
    <lineage>
        <taxon>Eukaryota</taxon>
        <taxon>Fungi</taxon>
        <taxon>Dikarya</taxon>
        <taxon>Ascomycota</taxon>
        <taxon>Taphrinomycotina</taxon>
        <taxon>Taphrinomycetes</taxon>
        <taxon>Taphrinales</taxon>
        <taxon>Taphrinaceae</taxon>
        <taxon>Taphrina</taxon>
    </lineage>
</organism>
<reference evidence="1 2" key="1">
    <citation type="journal article" date="2013" name="MBio">
        <title>Genome sequencing of the plant pathogen Taphrina deformans, the causal agent of peach leaf curl.</title>
        <authorList>
            <person name="Cisse O.H."/>
            <person name="Almeida J.M.G.C.F."/>
            <person name="Fonseca A."/>
            <person name="Kumar A.A."/>
            <person name="Salojaervi J."/>
            <person name="Overmyer K."/>
            <person name="Hauser P.M."/>
            <person name="Pagni M."/>
        </authorList>
    </citation>
    <scope>NUCLEOTIDE SEQUENCE [LARGE SCALE GENOMIC DNA]</scope>
    <source>
        <strain evidence="2">PYCC 5710 / ATCC 11124 / CBS 356.35 / IMI 108563 / JCM 9778 / NBRC 8474</strain>
    </source>
</reference>
<dbReference type="PANTHER" id="PTHR46644">
    <property type="entry name" value="DNA REPAIR PROTEIN XRCC2"/>
    <property type="match status" value="1"/>
</dbReference>
<dbReference type="InterPro" id="IPR030547">
    <property type="entry name" value="XRCC2"/>
</dbReference>
<name>R4XEH8_TAPDE</name>
<gene>
    <name evidence="1" type="ORF">TAPDE_004441</name>
</gene>
<evidence type="ECO:0008006" key="3">
    <source>
        <dbReference type="Google" id="ProtNLM"/>
    </source>
</evidence>
<accession>R4XEH8</accession>
<dbReference type="Proteomes" id="UP000013776">
    <property type="component" value="Unassembled WGS sequence"/>
</dbReference>
<dbReference type="STRING" id="1097556.R4XEH8"/>
<protein>
    <recommendedName>
        <fullName evidence="3">DNA recombination and repair protein Rad51-like C-terminal domain-containing protein</fullName>
    </recommendedName>
</protein>
<evidence type="ECO:0000313" key="1">
    <source>
        <dbReference type="EMBL" id="CCG84067.1"/>
    </source>
</evidence>
<dbReference type="SUPFAM" id="SSF52540">
    <property type="entry name" value="P-loop containing nucleoside triphosphate hydrolases"/>
    <property type="match status" value="1"/>
</dbReference>
<evidence type="ECO:0000313" key="2">
    <source>
        <dbReference type="Proteomes" id="UP000013776"/>
    </source>
</evidence>
<dbReference type="EMBL" id="CAHR02000198">
    <property type="protein sequence ID" value="CCG84067.1"/>
    <property type="molecule type" value="Genomic_DNA"/>
</dbReference>
<dbReference type="GO" id="GO:0005657">
    <property type="term" value="C:replication fork"/>
    <property type="evidence" value="ECO:0007669"/>
    <property type="project" value="InterPro"/>
</dbReference>
<dbReference type="InterPro" id="IPR027417">
    <property type="entry name" value="P-loop_NTPase"/>
</dbReference>
<dbReference type="Gene3D" id="3.40.50.300">
    <property type="entry name" value="P-loop containing nucleotide triphosphate hydrolases"/>
    <property type="match status" value="1"/>
</dbReference>
<dbReference type="OrthoDB" id="420422at2759"/>
<dbReference type="GO" id="GO:0005815">
    <property type="term" value="C:microtubule organizing center"/>
    <property type="evidence" value="ECO:0007669"/>
    <property type="project" value="TreeGrafter"/>
</dbReference>
<dbReference type="GO" id="GO:0000724">
    <property type="term" value="P:double-strand break repair via homologous recombination"/>
    <property type="evidence" value="ECO:0007669"/>
    <property type="project" value="InterPro"/>
</dbReference>
<dbReference type="AlphaFoldDB" id="R4XEH8"/>
<proteinExistence type="predicted"/>